<evidence type="ECO:0000313" key="2">
    <source>
        <dbReference type="Proteomes" id="UP000239649"/>
    </source>
</evidence>
<sequence>MRQTVDSATFPGLPWMGSVWFRNEESGGVSVNHYIMSINRPSNNDQNQLNWKHLVVTKSASKITVNQNGVVAGALDNQEEITYGAAQWVMHAVPL</sequence>
<dbReference type="Proteomes" id="UP000239649">
    <property type="component" value="Unassembled WGS sequence"/>
</dbReference>
<proteinExistence type="predicted"/>
<evidence type="ECO:0000313" key="1">
    <source>
        <dbReference type="EMBL" id="PSC75911.1"/>
    </source>
</evidence>
<accession>A0A2P6VP92</accession>
<comment type="caution">
    <text evidence="1">The sequence shown here is derived from an EMBL/GenBank/DDBJ whole genome shotgun (WGS) entry which is preliminary data.</text>
</comment>
<name>A0A2P6VP92_9CHLO</name>
<gene>
    <name evidence="1" type="ORF">C2E20_1051</name>
</gene>
<dbReference type="AlphaFoldDB" id="A0A2P6VP92"/>
<protein>
    <submittedName>
        <fullName evidence="1">Uncharacterized protein</fullName>
    </submittedName>
</protein>
<reference evidence="1 2" key="1">
    <citation type="journal article" date="2018" name="Plant J.">
        <title>Genome sequences of Chlorella sorokiniana UTEX 1602 and Micractinium conductrix SAG 241.80: implications to maltose excretion by a green alga.</title>
        <authorList>
            <person name="Arriola M.B."/>
            <person name="Velmurugan N."/>
            <person name="Zhang Y."/>
            <person name="Plunkett M.H."/>
            <person name="Hondzo H."/>
            <person name="Barney B.M."/>
        </authorList>
    </citation>
    <scope>NUCLEOTIDE SEQUENCE [LARGE SCALE GENOMIC DNA]</scope>
    <source>
        <strain evidence="1 2">SAG 241.80</strain>
    </source>
</reference>
<keyword evidence="2" id="KW-1185">Reference proteome</keyword>
<organism evidence="1 2">
    <name type="scientific">Micractinium conductrix</name>
    <dbReference type="NCBI Taxonomy" id="554055"/>
    <lineage>
        <taxon>Eukaryota</taxon>
        <taxon>Viridiplantae</taxon>
        <taxon>Chlorophyta</taxon>
        <taxon>core chlorophytes</taxon>
        <taxon>Trebouxiophyceae</taxon>
        <taxon>Chlorellales</taxon>
        <taxon>Chlorellaceae</taxon>
        <taxon>Chlorella clade</taxon>
        <taxon>Micractinium</taxon>
    </lineage>
</organism>
<dbReference type="EMBL" id="LHPF02000002">
    <property type="protein sequence ID" value="PSC75911.1"/>
    <property type="molecule type" value="Genomic_DNA"/>
</dbReference>